<dbReference type="RefSeq" id="WP_379663494.1">
    <property type="nucleotide sequence ID" value="NZ_JBHUDG010000041.1"/>
</dbReference>
<keyword evidence="4" id="KW-0472">Membrane</keyword>
<organism evidence="8 9">
    <name type="scientific">Pseudopedobacter beijingensis</name>
    <dbReference type="NCBI Taxonomy" id="1207056"/>
    <lineage>
        <taxon>Bacteria</taxon>
        <taxon>Pseudomonadati</taxon>
        <taxon>Bacteroidota</taxon>
        <taxon>Sphingobacteriia</taxon>
        <taxon>Sphingobacteriales</taxon>
        <taxon>Sphingobacteriaceae</taxon>
        <taxon>Pseudopedobacter</taxon>
    </lineage>
</organism>
<accession>A0ABW4IEJ8</accession>
<keyword evidence="9" id="KW-1185">Reference proteome</keyword>
<evidence type="ECO:0000256" key="5">
    <source>
        <dbReference type="ARBA" id="ARBA00023237"/>
    </source>
</evidence>
<evidence type="ECO:0000256" key="4">
    <source>
        <dbReference type="ARBA" id="ARBA00023136"/>
    </source>
</evidence>
<dbReference type="InterPro" id="IPR012944">
    <property type="entry name" value="SusD_RagB_dom"/>
</dbReference>
<reference evidence="9" key="1">
    <citation type="journal article" date="2019" name="Int. J. Syst. Evol. Microbiol.">
        <title>The Global Catalogue of Microorganisms (GCM) 10K type strain sequencing project: providing services to taxonomists for standard genome sequencing and annotation.</title>
        <authorList>
            <consortium name="The Broad Institute Genomics Platform"/>
            <consortium name="The Broad Institute Genome Sequencing Center for Infectious Disease"/>
            <person name="Wu L."/>
            <person name="Ma J."/>
        </authorList>
    </citation>
    <scope>NUCLEOTIDE SEQUENCE [LARGE SCALE GENOMIC DNA]</scope>
    <source>
        <strain evidence="9">CCUG 53762</strain>
    </source>
</reference>
<evidence type="ECO:0000256" key="3">
    <source>
        <dbReference type="ARBA" id="ARBA00022729"/>
    </source>
</evidence>
<comment type="similarity">
    <text evidence="2">Belongs to the SusD family.</text>
</comment>
<dbReference type="PROSITE" id="PS51257">
    <property type="entry name" value="PROKAR_LIPOPROTEIN"/>
    <property type="match status" value="1"/>
</dbReference>
<keyword evidence="3" id="KW-0732">Signal</keyword>
<dbReference type="SUPFAM" id="SSF48452">
    <property type="entry name" value="TPR-like"/>
    <property type="match status" value="2"/>
</dbReference>
<feature type="domain" description="RagB/SusD" evidence="6">
    <location>
        <begin position="268"/>
        <end position="426"/>
    </location>
</feature>
<feature type="domain" description="SusD-like N-terminal" evidence="7">
    <location>
        <begin position="23"/>
        <end position="218"/>
    </location>
</feature>
<dbReference type="InterPro" id="IPR011990">
    <property type="entry name" value="TPR-like_helical_dom_sf"/>
</dbReference>
<sequence length="660" mass="73785">MKKSIFNIVTTVITLLTLVSCEKFLETSPIDSITSKNYYETEEQLNKALGGVYQILARIYADGFQGVMGLDADEGFYNRSQQTTGISVNLVTTTDTKISTTWSALYSGIERANLLLENLNKPSMNEKNRNVIRGEALFLRAYYYYLLVTHWGDVPLVLESNKSVSDVHKVRASSVEIYEQIIRDMTVAEELVKPVTEMTNAGKVNKSAVRGILARVCLQMAGEPLKDESKYEQAKYWAEKVVDDGYHALNPDYKQVFVNLIQDKYDLKESIWEVEFYGNTNDSYNASGRVGINNGITYYGSNNEEWGYCYGFVAVNPTLYYSYGKGDLRRDWAIGRYSLSSDYTPVVTYFAALPSKQDASSHTVGKFRREYELSREKTQNGNSTNFPILRFSDVLLMFAEADVQASKSAPSEKAIEALNKVRRRAYGKMLTHKELVDTLILNQAGTGYKRIPDIRIIGGGGSQAKAVFRSMTSAGGLSDFVIVNKGSAYTSVPTVEVGNLWKAQTNYQVGDTVAYLKNLYAVNVAGISTNTPPTHTSGGVTIGARFLRVGDAVNMTATITNLNNVNADATINQVLSYQNFMKLIKAERSRELSFEGCRKRDLVRWGDYLDAMQQSYIDLQGISRSWLGRAGQNTTERDVLWPIPSSETTTNILMTQNKGW</sequence>
<evidence type="ECO:0000259" key="7">
    <source>
        <dbReference type="Pfam" id="PF14322"/>
    </source>
</evidence>
<evidence type="ECO:0000313" key="9">
    <source>
        <dbReference type="Proteomes" id="UP001597118"/>
    </source>
</evidence>
<evidence type="ECO:0000313" key="8">
    <source>
        <dbReference type="EMBL" id="MFD1631125.1"/>
    </source>
</evidence>
<dbReference type="Proteomes" id="UP001597118">
    <property type="component" value="Unassembled WGS sequence"/>
</dbReference>
<evidence type="ECO:0000259" key="6">
    <source>
        <dbReference type="Pfam" id="PF07980"/>
    </source>
</evidence>
<dbReference type="Pfam" id="PF14322">
    <property type="entry name" value="SusD-like_3"/>
    <property type="match status" value="1"/>
</dbReference>
<gene>
    <name evidence="8" type="ORF">ACFSAH_14715</name>
</gene>
<name>A0ABW4IEJ8_9SPHI</name>
<proteinExistence type="inferred from homology"/>
<feature type="domain" description="RagB/SusD" evidence="6">
    <location>
        <begin position="566"/>
        <end position="660"/>
    </location>
</feature>
<evidence type="ECO:0000256" key="2">
    <source>
        <dbReference type="ARBA" id="ARBA00006275"/>
    </source>
</evidence>
<dbReference type="Gene3D" id="1.25.40.390">
    <property type="match status" value="2"/>
</dbReference>
<dbReference type="InterPro" id="IPR033985">
    <property type="entry name" value="SusD-like_N"/>
</dbReference>
<evidence type="ECO:0000256" key="1">
    <source>
        <dbReference type="ARBA" id="ARBA00004442"/>
    </source>
</evidence>
<comment type="subcellular location">
    <subcellularLocation>
        <location evidence="1">Cell outer membrane</location>
    </subcellularLocation>
</comment>
<comment type="caution">
    <text evidence="8">The sequence shown here is derived from an EMBL/GenBank/DDBJ whole genome shotgun (WGS) entry which is preliminary data.</text>
</comment>
<dbReference type="Pfam" id="PF07980">
    <property type="entry name" value="SusD_RagB"/>
    <property type="match status" value="2"/>
</dbReference>
<protein>
    <submittedName>
        <fullName evidence="8">RagB/SusD family nutrient uptake outer membrane protein</fullName>
    </submittedName>
</protein>
<dbReference type="EMBL" id="JBHUDG010000041">
    <property type="protein sequence ID" value="MFD1631125.1"/>
    <property type="molecule type" value="Genomic_DNA"/>
</dbReference>
<keyword evidence="5" id="KW-0998">Cell outer membrane</keyword>